<comment type="subcellular location">
    <subcellularLocation>
        <location evidence="1">Cell membrane</location>
        <topology evidence="1">Multi-pass membrane protein</topology>
    </subcellularLocation>
</comment>
<dbReference type="GO" id="GO:0019646">
    <property type="term" value="P:aerobic electron transport chain"/>
    <property type="evidence" value="ECO:0007669"/>
    <property type="project" value="InterPro"/>
</dbReference>
<dbReference type="PANTHER" id="PTHR11403">
    <property type="entry name" value="CYTOCHROME C OXIDASE SUBUNIT III"/>
    <property type="match status" value="1"/>
</dbReference>
<evidence type="ECO:0000256" key="4">
    <source>
        <dbReference type="ARBA" id="ARBA00022692"/>
    </source>
</evidence>
<sequence length="192" mass="21521">MLAVHSLKKETLNAYLGSIIALGSWAMLFITFLASYGVLRVQAETWISFRSWPALFWLASGNTLVILLSSWTYAAGSRAIRLDRVAQAQKKISIAIFFGGIFLILQLFVWKLLTTQGLSVKSDIASSMLYVLSGMHGIHVLAGLTALIFVLRQINRKKVSAQNPHLIILVGFFWHFLTVVWCLFFAIIFVIN</sequence>
<organism evidence="9">
    <name type="scientific">hydrothermal vent metagenome</name>
    <dbReference type="NCBI Taxonomy" id="652676"/>
    <lineage>
        <taxon>unclassified sequences</taxon>
        <taxon>metagenomes</taxon>
        <taxon>ecological metagenomes</taxon>
    </lineage>
</organism>
<evidence type="ECO:0000256" key="6">
    <source>
        <dbReference type="ARBA" id="ARBA00023136"/>
    </source>
</evidence>
<evidence type="ECO:0000256" key="7">
    <source>
        <dbReference type="SAM" id="Phobius"/>
    </source>
</evidence>
<reference evidence="9" key="1">
    <citation type="submission" date="2018-06" db="EMBL/GenBank/DDBJ databases">
        <authorList>
            <person name="Zhirakovskaya E."/>
        </authorList>
    </citation>
    <scope>NUCLEOTIDE SEQUENCE</scope>
</reference>
<dbReference type="Pfam" id="PF00510">
    <property type="entry name" value="COX3"/>
    <property type="match status" value="1"/>
</dbReference>
<gene>
    <name evidence="9" type="ORF">MNBD_UNCLBAC01-1782</name>
</gene>
<evidence type="ECO:0000256" key="2">
    <source>
        <dbReference type="ARBA" id="ARBA00010581"/>
    </source>
</evidence>
<dbReference type="InterPro" id="IPR000298">
    <property type="entry name" value="Cyt_c_oxidase-like_su3"/>
</dbReference>
<evidence type="ECO:0000313" key="9">
    <source>
        <dbReference type="EMBL" id="VAX35018.1"/>
    </source>
</evidence>
<dbReference type="EMBL" id="UOGJ01000024">
    <property type="protein sequence ID" value="VAX35018.1"/>
    <property type="molecule type" value="Genomic_DNA"/>
</dbReference>
<feature type="transmembrane region" description="Helical" evidence="7">
    <location>
        <begin position="94"/>
        <end position="113"/>
    </location>
</feature>
<dbReference type="Gene3D" id="1.20.120.80">
    <property type="entry name" value="Cytochrome c oxidase, subunit III, four-helix bundle"/>
    <property type="match status" value="1"/>
</dbReference>
<feature type="domain" description="Heme-copper oxidase subunit III family profile" evidence="8">
    <location>
        <begin position="1"/>
        <end position="192"/>
    </location>
</feature>
<feature type="transmembrane region" description="Helical" evidence="7">
    <location>
        <begin position="166"/>
        <end position="191"/>
    </location>
</feature>
<dbReference type="AlphaFoldDB" id="A0A3B1DGA5"/>
<dbReference type="PROSITE" id="PS50253">
    <property type="entry name" value="COX3"/>
    <property type="match status" value="1"/>
</dbReference>
<feature type="transmembrane region" description="Helical" evidence="7">
    <location>
        <begin position="54"/>
        <end position="74"/>
    </location>
</feature>
<proteinExistence type="inferred from homology"/>
<dbReference type="SUPFAM" id="SSF81452">
    <property type="entry name" value="Cytochrome c oxidase subunit III-like"/>
    <property type="match status" value="1"/>
</dbReference>
<comment type="similarity">
    <text evidence="2">Belongs to the cytochrome c oxidase subunit 3 family.</text>
</comment>
<keyword evidence="6 7" id="KW-0472">Membrane</keyword>
<dbReference type="CDD" id="cd00386">
    <property type="entry name" value="Heme_Cu_Oxidase_III_like"/>
    <property type="match status" value="1"/>
</dbReference>
<dbReference type="PANTHER" id="PTHR11403:SF2">
    <property type="entry name" value="CYTOCHROME BO(3) UBIQUINOL OXIDASE SUBUNIT 3"/>
    <property type="match status" value="1"/>
</dbReference>
<dbReference type="InterPro" id="IPR024791">
    <property type="entry name" value="Cyt_c/ubiquinol_Oxase_su3"/>
</dbReference>
<keyword evidence="3" id="KW-1003">Cell membrane</keyword>
<evidence type="ECO:0000259" key="8">
    <source>
        <dbReference type="PROSITE" id="PS50253"/>
    </source>
</evidence>
<evidence type="ECO:0000256" key="5">
    <source>
        <dbReference type="ARBA" id="ARBA00022989"/>
    </source>
</evidence>
<name>A0A3B1DGA5_9ZZZZ</name>
<dbReference type="GO" id="GO:0004129">
    <property type="term" value="F:cytochrome-c oxidase activity"/>
    <property type="evidence" value="ECO:0007669"/>
    <property type="project" value="InterPro"/>
</dbReference>
<dbReference type="GO" id="GO:0005886">
    <property type="term" value="C:plasma membrane"/>
    <property type="evidence" value="ECO:0007669"/>
    <property type="project" value="UniProtKB-SubCell"/>
</dbReference>
<feature type="transmembrane region" description="Helical" evidence="7">
    <location>
        <begin position="12"/>
        <end position="34"/>
    </location>
</feature>
<keyword evidence="4 7" id="KW-0812">Transmembrane</keyword>
<accession>A0A3B1DGA5</accession>
<evidence type="ECO:0000256" key="1">
    <source>
        <dbReference type="ARBA" id="ARBA00004651"/>
    </source>
</evidence>
<evidence type="ECO:0000256" key="3">
    <source>
        <dbReference type="ARBA" id="ARBA00022475"/>
    </source>
</evidence>
<keyword evidence="5 7" id="KW-1133">Transmembrane helix</keyword>
<feature type="transmembrane region" description="Helical" evidence="7">
    <location>
        <begin position="133"/>
        <end position="154"/>
    </location>
</feature>
<dbReference type="InterPro" id="IPR013833">
    <property type="entry name" value="Cyt_c_oxidase_su3_a-hlx"/>
</dbReference>
<protein>
    <recommendedName>
        <fullName evidence="8">Heme-copper oxidase subunit III family profile domain-containing protein</fullName>
    </recommendedName>
</protein>
<dbReference type="InterPro" id="IPR035973">
    <property type="entry name" value="Cyt_c_oxidase_su3-like_sf"/>
</dbReference>